<accession>A0A445BIK5</accession>
<comment type="caution">
    <text evidence="1">The sequence shown here is derived from an EMBL/GenBank/DDBJ whole genome shotgun (WGS) entry which is preliminary data.</text>
</comment>
<gene>
    <name evidence="1" type="ORF">Ahy_A09g043563</name>
</gene>
<dbReference type="Proteomes" id="UP000289738">
    <property type="component" value="Chromosome A09"/>
</dbReference>
<reference evidence="1 2" key="1">
    <citation type="submission" date="2019-01" db="EMBL/GenBank/DDBJ databases">
        <title>Sequencing of cultivated peanut Arachis hypogaea provides insights into genome evolution and oil improvement.</title>
        <authorList>
            <person name="Chen X."/>
        </authorList>
    </citation>
    <scope>NUCLEOTIDE SEQUENCE [LARGE SCALE GENOMIC DNA]</scope>
    <source>
        <strain evidence="2">cv. Fuhuasheng</strain>
        <tissue evidence="1">Leaves</tissue>
    </source>
</reference>
<evidence type="ECO:0000313" key="1">
    <source>
        <dbReference type="EMBL" id="RYR38522.1"/>
    </source>
</evidence>
<dbReference type="EMBL" id="SDMP01000009">
    <property type="protein sequence ID" value="RYR38522.1"/>
    <property type="molecule type" value="Genomic_DNA"/>
</dbReference>
<organism evidence="1 2">
    <name type="scientific">Arachis hypogaea</name>
    <name type="common">Peanut</name>
    <dbReference type="NCBI Taxonomy" id="3818"/>
    <lineage>
        <taxon>Eukaryota</taxon>
        <taxon>Viridiplantae</taxon>
        <taxon>Streptophyta</taxon>
        <taxon>Embryophyta</taxon>
        <taxon>Tracheophyta</taxon>
        <taxon>Spermatophyta</taxon>
        <taxon>Magnoliopsida</taxon>
        <taxon>eudicotyledons</taxon>
        <taxon>Gunneridae</taxon>
        <taxon>Pentapetalae</taxon>
        <taxon>rosids</taxon>
        <taxon>fabids</taxon>
        <taxon>Fabales</taxon>
        <taxon>Fabaceae</taxon>
        <taxon>Papilionoideae</taxon>
        <taxon>50 kb inversion clade</taxon>
        <taxon>dalbergioids sensu lato</taxon>
        <taxon>Dalbergieae</taxon>
        <taxon>Pterocarpus clade</taxon>
        <taxon>Arachis</taxon>
    </lineage>
</organism>
<evidence type="ECO:0000313" key="2">
    <source>
        <dbReference type="Proteomes" id="UP000289738"/>
    </source>
</evidence>
<protein>
    <submittedName>
        <fullName evidence="1">Uncharacterized protein</fullName>
    </submittedName>
</protein>
<dbReference type="AlphaFoldDB" id="A0A445BIK5"/>
<name>A0A445BIK5_ARAHY</name>
<keyword evidence="2" id="KW-1185">Reference proteome</keyword>
<sequence>MLGGNDKENKTTDTEFQTVINTVASKHPFGVPSFMRVLDLEAMNAPEFFELTNLDGEFAIRMEFSSRKSVVMAIRNYTISKEVDYKVFESEPLTFYSKCLQYGRSCDWLLRANLIKRKYC</sequence>
<proteinExistence type="predicted"/>